<dbReference type="PANTHER" id="PTHR30383">
    <property type="entry name" value="THIOESTERASE 1/PROTEASE 1/LYSOPHOSPHOLIPASE L1"/>
    <property type="match status" value="1"/>
</dbReference>
<keyword evidence="3" id="KW-1185">Reference proteome</keyword>
<evidence type="ECO:0000313" key="2">
    <source>
        <dbReference type="EMBL" id="MZR14375.1"/>
    </source>
</evidence>
<dbReference type="SUPFAM" id="SSF52266">
    <property type="entry name" value="SGNH hydrolase"/>
    <property type="match status" value="1"/>
</dbReference>
<organism evidence="2 3">
    <name type="scientific">Maritimibacter harenae</name>
    <dbReference type="NCBI Taxonomy" id="2606218"/>
    <lineage>
        <taxon>Bacteria</taxon>
        <taxon>Pseudomonadati</taxon>
        <taxon>Pseudomonadota</taxon>
        <taxon>Alphaproteobacteria</taxon>
        <taxon>Rhodobacterales</taxon>
        <taxon>Roseobacteraceae</taxon>
        <taxon>Maritimibacter</taxon>
    </lineage>
</organism>
<protein>
    <submittedName>
        <fullName evidence="2">Arylesterase</fullName>
    </submittedName>
</protein>
<evidence type="ECO:0000259" key="1">
    <source>
        <dbReference type="Pfam" id="PF13472"/>
    </source>
</evidence>
<dbReference type="RefSeq" id="WP_161352503.1">
    <property type="nucleotide sequence ID" value="NZ_WTUX01000019.1"/>
</dbReference>
<reference evidence="2 3" key="1">
    <citation type="submission" date="2019-12" db="EMBL/GenBank/DDBJ databases">
        <title>Maritimibacter sp. nov. sp. isolated from sea sand.</title>
        <authorList>
            <person name="Kim J."/>
            <person name="Jeong S.E."/>
            <person name="Jung H.S."/>
            <person name="Jeon C.O."/>
        </authorList>
    </citation>
    <scope>NUCLEOTIDE SEQUENCE [LARGE SCALE GENOMIC DNA]</scope>
    <source>
        <strain evidence="2 3">DP07</strain>
    </source>
</reference>
<dbReference type="AlphaFoldDB" id="A0A845M2W0"/>
<dbReference type="Pfam" id="PF13472">
    <property type="entry name" value="Lipase_GDSL_2"/>
    <property type="match status" value="1"/>
</dbReference>
<dbReference type="GO" id="GO:0004622">
    <property type="term" value="F:phosphatidylcholine lysophospholipase activity"/>
    <property type="evidence" value="ECO:0007669"/>
    <property type="project" value="TreeGrafter"/>
</dbReference>
<dbReference type="EMBL" id="WTUX01000019">
    <property type="protein sequence ID" value="MZR14375.1"/>
    <property type="molecule type" value="Genomic_DNA"/>
</dbReference>
<proteinExistence type="predicted"/>
<dbReference type="InterPro" id="IPR013830">
    <property type="entry name" value="SGNH_hydro"/>
</dbReference>
<comment type="caution">
    <text evidence="2">The sequence shown here is derived from an EMBL/GenBank/DDBJ whole genome shotgun (WGS) entry which is preliminary data.</text>
</comment>
<evidence type="ECO:0000313" key="3">
    <source>
        <dbReference type="Proteomes" id="UP000467322"/>
    </source>
</evidence>
<dbReference type="PANTHER" id="PTHR30383:SF5">
    <property type="entry name" value="SGNH HYDROLASE-TYPE ESTERASE DOMAIN-CONTAINING PROTEIN"/>
    <property type="match status" value="1"/>
</dbReference>
<sequence>MGEPVTILAFGDSLTQGYGLPASDGFVPQLEAWLAERGAEVELINAGVSGDTTAGGVSRIDWALGDGIDGVIVALGGNDLLRGTPIDSVEENLDTILGRIDAKGLPALLVGYKATPNYGPDYKEGFDALFPKLAERHDVRLMPYIFRGMAQAVDAGEAERAALFQPDGIHPNARGVKLNVAEIGPYVLDLIEDVEARS</sequence>
<dbReference type="CDD" id="cd01822">
    <property type="entry name" value="Lysophospholipase_L1_like"/>
    <property type="match status" value="1"/>
</dbReference>
<accession>A0A845M2W0</accession>
<gene>
    <name evidence="2" type="ORF">GQE99_15255</name>
</gene>
<feature type="domain" description="SGNH hydrolase-type esterase" evidence="1">
    <location>
        <begin position="9"/>
        <end position="177"/>
    </location>
</feature>
<dbReference type="Proteomes" id="UP000467322">
    <property type="component" value="Unassembled WGS sequence"/>
</dbReference>
<dbReference type="Gene3D" id="3.40.50.1110">
    <property type="entry name" value="SGNH hydrolase"/>
    <property type="match status" value="1"/>
</dbReference>
<dbReference type="InterPro" id="IPR051532">
    <property type="entry name" value="Ester_Hydrolysis_Enzymes"/>
</dbReference>
<dbReference type="InterPro" id="IPR036514">
    <property type="entry name" value="SGNH_hydro_sf"/>
</dbReference>
<name>A0A845M2W0_9RHOB</name>